<keyword evidence="7" id="KW-1133">Transmembrane helix</keyword>
<feature type="domain" description="Peptidase S26" evidence="9">
    <location>
        <begin position="24"/>
        <end position="183"/>
    </location>
</feature>
<protein>
    <recommendedName>
        <fullName evidence="4 7">Signal peptidase I</fullName>
        <ecNumber evidence="4 7">3.4.21.89</ecNumber>
    </recommendedName>
</protein>
<feature type="transmembrane region" description="Helical" evidence="7">
    <location>
        <begin position="12"/>
        <end position="33"/>
    </location>
</feature>
<gene>
    <name evidence="10" type="primary">lepB</name>
    <name evidence="10" type="ORF">H8704_03725</name>
</gene>
<evidence type="ECO:0000256" key="2">
    <source>
        <dbReference type="ARBA" id="ARBA00004401"/>
    </source>
</evidence>
<sequence length="192" mass="21505">MKEVIPQKAGKASHLLTNIIIIAFCIGIAYFLASFVTNYVAYQTPVEGESMEPTLTDGDSVVIQRLSYYFTDPKRYDVVVFPVNYNSESQEKTYYIKRVIGLPGETVQIIDGSVYINNEKLTDDKYSSTTINEAGIAENPLVLGENQYFVMGDNRNMSTDSRNSYVGLVNKNDIVGEAWICTWPLTHFGGLK</sequence>
<evidence type="ECO:0000313" key="11">
    <source>
        <dbReference type="Proteomes" id="UP000606193"/>
    </source>
</evidence>
<comment type="catalytic activity">
    <reaction evidence="1 7">
        <text>Cleavage of hydrophobic, N-terminal signal or leader sequences from secreted and periplasmic proteins.</text>
        <dbReference type="EC" id="3.4.21.89"/>
    </reaction>
</comment>
<dbReference type="InterPro" id="IPR019756">
    <property type="entry name" value="Pept_S26A_signal_pept_1_Ser-AS"/>
</dbReference>
<reference evidence="10 11" key="1">
    <citation type="submission" date="2020-08" db="EMBL/GenBank/DDBJ databases">
        <title>Genome public.</title>
        <authorList>
            <person name="Liu C."/>
            <person name="Sun Q."/>
        </authorList>
    </citation>
    <scope>NUCLEOTIDE SEQUENCE [LARGE SCALE GENOMIC DNA]</scope>
    <source>
        <strain evidence="10 11">NSJ-37</strain>
    </source>
</reference>
<comment type="similarity">
    <text evidence="3 8">Belongs to the peptidase S26 family.</text>
</comment>
<comment type="caution">
    <text evidence="10">The sequence shown here is derived from an EMBL/GenBank/DDBJ whole genome shotgun (WGS) entry which is preliminary data.</text>
</comment>
<comment type="subcellular location">
    <subcellularLocation>
        <location evidence="2">Cell membrane</location>
        <topology evidence="2">Single-pass type II membrane protein</topology>
    </subcellularLocation>
    <subcellularLocation>
        <location evidence="8">Membrane</location>
        <topology evidence="8">Single-pass type II membrane protein</topology>
    </subcellularLocation>
</comment>
<evidence type="ECO:0000313" key="10">
    <source>
        <dbReference type="EMBL" id="MBC8561744.1"/>
    </source>
</evidence>
<evidence type="ECO:0000256" key="7">
    <source>
        <dbReference type="RuleBase" id="RU003993"/>
    </source>
</evidence>
<dbReference type="PANTHER" id="PTHR43390">
    <property type="entry name" value="SIGNAL PEPTIDASE I"/>
    <property type="match status" value="1"/>
</dbReference>
<evidence type="ECO:0000256" key="4">
    <source>
        <dbReference type="ARBA" id="ARBA00013208"/>
    </source>
</evidence>
<dbReference type="Proteomes" id="UP000606193">
    <property type="component" value="Unassembled WGS sequence"/>
</dbReference>
<keyword evidence="11" id="KW-1185">Reference proteome</keyword>
<keyword evidence="7" id="KW-0812">Transmembrane</keyword>
<dbReference type="InterPro" id="IPR019757">
    <property type="entry name" value="Pept_S26A_signal_pept_1_Lys-AS"/>
</dbReference>
<dbReference type="PRINTS" id="PR00727">
    <property type="entry name" value="LEADERPTASE"/>
</dbReference>
<keyword evidence="5 7" id="KW-0645">Protease</keyword>
<dbReference type="InterPro" id="IPR019533">
    <property type="entry name" value="Peptidase_S26"/>
</dbReference>
<dbReference type="PROSITE" id="PS00761">
    <property type="entry name" value="SPASE_I_3"/>
    <property type="match status" value="1"/>
</dbReference>
<dbReference type="Gene3D" id="2.10.109.10">
    <property type="entry name" value="Umud Fragment, subunit A"/>
    <property type="match status" value="1"/>
</dbReference>
<keyword evidence="6 7" id="KW-0378">Hydrolase</keyword>
<dbReference type="PANTHER" id="PTHR43390:SF1">
    <property type="entry name" value="CHLOROPLAST PROCESSING PEPTIDASE"/>
    <property type="match status" value="1"/>
</dbReference>
<dbReference type="InterPro" id="IPR000223">
    <property type="entry name" value="Pept_S26A_signal_pept_1"/>
</dbReference>
<dbReference type="PROSITE" id="PS00760">
    <property type="entry name" value="SPASE_I_2"/>
    <property type="match status" value="1"/>
</dbReference>
<keyword evidence="7" id="KW-0472">Membrane</keyword>
<dbReference type="CDD" id="cd06530">
    <property type="entry name" value="S26_SPase_I"/>
    <property type="match status" value="1"/>
</dbReference>
<evidence type="ECO:0000256" key="3">
    <source>
        <dbReference type="ARBA" id="ARBA00009370"/>
    </source>
</evidence>
<dbReference type="InterPro" id="IPR036286">
    <property type="entry name" value="LexA/Signal_pep-like_sf"/>
</dbReference>
<evidence type="ECO:0000256" key="5">
    <source>
        <dbReference type="ARBA" id="ARBA00022670"/>
    </source>
</evidence>
<evidence type="ECO:0000256" key="6">
    <source>
        <dbReference type="ARBA" id="ARBA00022801"/>
    </source>
</evidence>
<organism evidence="10 11">
    <name type="scientific">Jutongia huaianensis</name>
    <dbReference type="NCBI Taxonomy" id="2763668"/>
    <lineage>
        <taxon>Bacteria</taxon>
        <taxon>Bacillati</taxon>
        <taxon>Bacillota</taxon>
        <taxon>Clostridia</taxon>
        <taxon>Lachnospirales</taxon>
        <taxon>Lachnospiraceae</taxon>
        <taxon>Jutongia</taxon>
    </lineage>
</organism>
<dbReference type="PROSITE" id="PS00501">
    <property type="entry name" value="SPASE_I_1"/>
    <property type="match status" value="1"/>
</dbReference>
<name>A0ABR7MZQ9_9FIRM</name>
<dbReference type="Pfam" id="PF10502">
    <property type="entry name" value="Peptidase_S26"/>
    <property type="match status" value="1"/>
</dbReference>
<evidence type="ECO:0000256" key="1">
    <source>
        <dbReference type="ARBA" id="ARBA00000677"/>
    </source>
</evidence>
<dbReference type="EC" id="3.4.21.89" evidence="4 7"/>
<dbReference type="SUPFAM" id="SSF51306">
    <property type="entry name" value="LexA/Signal peptidase"/>
    <property type="match status" value="1"/>
</dbReference>
<dbReference type="NCBIfam" id="TIGR02227">
    <property type="entry name" value="sigpep_I_bact"/>
    <property type="match status" value="1"/>
</dbReference>
<evidence type="ECO:0000256" key="8">
    <source>
        <dbReference type="RuleBase" id="RU362042"/>
    </source>
</evidence>
<dbReference type="GO" id="GO:0009003">
    <property type="term" value="F:signal peptidase activity"/>
    <property type="evidence" value="ECO:0007669"/>
    <property type="project" value="UniProtKB-EC"/>
</dbReference>
<dbReference type="InterPro" id="IPR019758">
    <property type="entry name" value="Pept_S26A_signal_pept_1_CS"/>
</dbReference>
<proteinExistence type="inferred from homology"/>
<accession>A0ABR7MZQ9</accession>
<dbReference type="EMBL" id="JACRSX010000003">
    <property type="protein sequence ID" value="MBC8561744.1"/>
    <property type="molecule type" value="Genomic_DNA"/>
</dbReference>
<evidence type="ECO:0000259" key="9">
    <source>
        <dbReference type="Pfam" id="PF10502"/>
    </source>
</evidence>